<evidence type="ECO:0000313" key="2">
    <source>
        <dbReference type="EMBL" id="SAL97416.1"/>
    </source>
</evidence>
<dbReference type="InParanoid" id="A0A168LSK5"/>
<dbReference type="GO" id="GO:0004523">
    <property type="term" value="F:RNA-DNA hybrid ribonuclease activity"/>
    <property type="evidence" value="ECO:0007669"/>
    <property type="project" value="InterPro"/>
</dbReference>
<organism evidence="2">
    <name type="scientific">Absidia glauca</name>
    <name type="common">Pin mould</name>
    <dbReference type="NCBI Taxonomy" id="4829"/>
    <lineage>
        <taxon>Eukaryota</taxon>
        <taxon>Fungi</taxon>
        <taxon>Fungi incertae sedis</taxon>
        <taxon>Mucoromycota</taxon>
        <taxon>Mucoromycotina</taxon>
        <taxon>Mucoromycetes</taxon>
        <taxon>Mucorales</taxon>
        <taxon>Cunninghamellaceae</taxon>
        <taxon>Absidia</taxon>
    </lineage>
</organism>
<evidence type="ECO:0000313" key="3">
    <source>
        <dbReference type="Proteomes" id="UP000078561"/>
    </source>
</evidence>
<dbReference type="Gene3D" id="3.30.420.10">
    <property type="entry name" value="Ribonuclease H-like superfamily/Ribonuclease H"/>
    <property type="match status" value="1"/>
</dbReference>
<sequence>MTSKHKIPHFDGNWEKFDWYCDRAGPRSDSAVVAILGEAMDEFEEYSSMSRQERKVLYRVRKHEHQLHYDRIVFTDGSVSALGNGGFGVFGGYEPEETVCGPIPFDQTSLNAELYAVYMALLYDVNVADAMRIESDCYGVVQALKRHSRHEGFVSQSAQLYHDLCRKILDVMAARPGPIGIGYVPGHSGIVGNVVADRLANSAGHRSSLCLP</sequence>
<dbReference type="AlphaFoldDB" id="A0A168LSK5"/>
<dbReference type="EMBL" id="LT551793">
    <property type="protein sequence ID" value="SAL97416.1"/>
    <property type="molecule type" value="Genomic_DNA"/>
</dbReference>
<dbReference type="GO" id="GO:0003676">
    <property type="term" value="F:nucleic acid binding"/>
    <property type="evidence" value="ECO:0007669"/>
    <property type="project" value="InterPro"/>
</dbReference>
<protein>
    <recommendedName>
        <fullName evidence="1">RNase H type-1 domain-containing protein</fullName>
    </recommendedName>
</protein>
<reference evidence="2" key="1">
    <citation type="submission" date="2016-04" db="EMBL/GenBank/DDBJ databases">
        <authorList>
            <person name="Evans L.H."/>
            <person name="Alamgir A."/>
            <person name="Owens N."/>
            <person name="Weber N.D."/>
            <person name="Virtaneva K."/>
            <person name="Barbian K."/>
            <person name="Babar A."/>
            <person name="Rosenke K."/>
        </authorList>
    </citation>
    <scope>NUCLEOTIDE SEQUENCE [LARGE SCALE GENOMIC DNA]</scope>
    <source>
        <strain evidence="2">CBS 101.48</strain>
    </source>
</reference>
<dbReference type="InterPro" id="IPR002156">
    <property type="entry name" value="RNaseH_domain"/>
</dbReference>
<dbReference type="STRING" id="4829.A0A168LSK5"/>
<dbReference type="InterPro" id="IPR036397">
    <property type="entry name" value="RNaseH_sf"/>
</dbReference>
<dbReference type="PROSITE" id="PS50879">
    <property type="entry name" value="RNASE_H_1"/>
    <property type="match status" value="1"/>
</dbReference>
<dbReference type="SUPFAM" id="SSF53098">
    <property type="entry name" value="Ribonuclease H-like"/>
    <property type="match status" value="1"/>
</dbReference>
<proteinExistence type="predicted"/>
<keyword evidence="3" id="KW-1185">Reference proteome</keyword>
<dbReference type="Proteomes" id="UP000078561">
    <property type="component" value="Unassembled WGS sequence"/>
</dbReference>
<dbReference type="Pfam" id="PF00075">
    <property type="entry name" value="RNase_H"/>
    <property type="match status" value="1"/>
</dbReference>
<gene>
    <name evidence="2" type="primary">ABSGL_02910.1 scaffold 4049</name>
</gene>
<name>A0A168LSK5_ABSGL</name>
<dbReference type="InterPro" id="IPR012337">
    <property type="entry name" value="RNaseH-like_sf"/>
</dbReference>
<dbReference type="OrthoDB" id="3548481at2759"/>
<feature type="domain" description="RNase H type-1" evidence="1">
    <location>
        <begin position="67"/>
        <end position="205"/>
    </location>
</feature>
<evidence type="ECO:0000259" key="1">
    <source>
        <dbReference type="PROSITE" id="PS50879"/>
    </source>
</evidence>
<accession>A0A168LSK5</accession>